<proteinExistence type="predicted"/>
<feature type="region of interest" description="Disordered" evidence="1">
    <location>
        <begin position="36"/>
        <end position="65"/>
    </location>
</feature>
<sequence length="65" mass="6954">MTSSLSKRALMSGRSSFLTLASRALISAISCPSVTSATSLRSRREQNDSSSSTSNDSFTFCVTRL</sequence>
<dbReference type="Proteomes" id="UP000429523">
    <property type="component" value="Unassembled WGS sequence"/>
</dbReference>
<protein>
    <submittedName>
        <fullName evidence="2">Uncharacterized protein</fullName>
    </submittedName>
</protein>
<evidence type="ECO:0000313" key="2">
    <source>
        <dbReference type="EMBL" id="KAE8942637.1"/>
    </source>
</evidence>
<feature type="compositionally biased region" description="Low complexity" evidence="1">
    <location>
        <begin position="48"/>
        <end position="65"/>
    </location>
</feature>
<gene>
    <name evidence="2" type="ORF">PF009_g7617</name>
</gene>
<evidence type="ECO:0000313" key="3">
    <source>
        <dbReference type="Proteomes" id="UP000429523"/>
    </source>
</evidence>
<organism evidence="2 3">
    <name type="scientific">Phytophthora fragariae</name>
    <dbReference type="NCBI Taxonomy" id="53985"/>
    <lineage>
        <taxon>Eukaryota</taxon>
        <taxon>Sar</taxon>
        <taxon>Stramenopiles</taxon>
        <taxon>Oomycota</taxon>
        <taxon>Peronosporomycetes</taxon>
        <taxon>Peronosporales</taxon>
        <taxon>Peronosporaceae</taxon>
        <taxon>Phytophthora</taxon>
    </lineage>
</organism>
<accession>A0A6A3FDX1</accession>
<evidence type="ECO:0000256" key="1">
    <source>
        <dbReference type="SAM" id="MobiDB-lite"/>
    </source>
</evidence>
<dbReference type="EMBL" id="QXGF01000296">
    <property type="protein sequence ID" value="KAE8942637.1"/>
    <property type="molecule type" value="Genomic_DNA"/>
</dbReference>
<reference evidence="2 3" key="1">
    <citation type="submission" date="2018-08" db="EMBL/GenBank/DDBJ databases">
        <title>Genomic investigation of the strawberry pathogen Phytophthora fragariae indicates pathogenicity is determined by transcriptional variation in three key races.</title>
        <authorList>
            <person name="Adams T.M."/>
            <person name="Armitage A.D."/>
            <person name="Sobczyk M.K."/>
            <person name="Bates H.J."/>
            <person name="Dunwell J.M."/>
            <person name="Nellist C.F."/>
            <person name="Harrison R.J."/>
        </authorList>
    </citation>
    <scope>NUCLEOTIDE SEQUENCE [LARGE SCALE GENOMIC DNA]</scope>
    <source>
        <strain evidence="2 3">NOV-9</strain>
    </source>
</reference>
<comment type="caution">
    <text evidence="2">The sequence shown here is derived from an EMBL/GenBank/DDBJ whole genome shotgun (WGS) entry which is preliminary data.</text>
</comment>
<name>A0A6A3FDX1_9STRA</name>
<dbReference type="AlphaFoldDB" id="A0A6A3FDX1"/>